<sequence length="226" mass="24055">MPKSKRFGAAKSLVEKSKTYSVDEAVALIKKTATAKYDESVELHIKLGIDASKSDQQIRGTISLPHGVGKSKKVIAFVEAEKEAEAKAAGADIVGGEELINEIAASGNLNFDVAVATPAMMPKIAKLARILGPRGMMPNPKTDTVSPNVTKMITEQKAGKQSFKNDPTGNVHQIFGRASFSEAQLKENLNALLDAIRKMKPSSSKGIFLRNVVIASTVGPGIKIQA</sequence>
<accession>A0A1F7V8S0</accession>
<keyword evidence="7 9" id="KW-0687">Ribonucleoprotein</keyword>
<comment type="function">
    <text evidence="9">Protein L1 is also a translational repressor protein, it controls the translation of the L11 operon by binding to its mRNA.</text>
</comment>
<evidence type="ECO:0000256" key="5">
    <source>
        <dbReference type="ARBA" id="ARBA00022884"/>
    </source>
</evidence>
<evidence type="ECO:0000256" key="1">
    <source>
        <dbReference type="ARBA" id="ARBA00010531"/>
    </source>
</evidence>
<evidence type="ECO:0000313" key="11">
    <source>
        <dbReference type="EMBL" id="OGL86913.1"/>
    </source>
</evidence>
<keyword evidence="9" id="KW-0820">tRNA-binding</keyword>
<dbReference type="Gene3D" id="3.40.50.790">
    <property type="match status" value="1"/>
</dbReference>
<dbReference type="AlphaFoldDB" id="A0A1F7V8S0"/>
<evidence type="ECO:0000256" key="8">
    <source>
        <dbReference type="ARBA" id="ARBA00035241"/>
    </source>
</evidence>
<dbReference type="GO" id="GO:0003735">
    <property type="term" value="F:structural constituent of ribosome"/>
    <property type="evidence" value="ECO:0007669"/>
    <property type="project" value="InterPro"/>
</dbReference>
<dbReference type="GO" id="GO:0015934">
    <property type="term" value="C:large ribosomal subunit"/>
    <property type="evidence" value="ECO:0007669"/>
    <property type="project" value="InterPro"/>
</dbReference>
<dbReference type="InterPro" id="IPR028364">
    <property type="entry name" value="Ribosomal_uL1/biogenesis"/>
</dbReference>
<dbReference type="GO" id="GO:0006417">
    <property type="term" value="P:regulation of translation"/>
    <property type="evidence" value="ECO:0007669"/>
    <property type="project" value="UniProtKB-KW"/>
</dbReference>
<proteinExistence type="inferred from homology"/>
<dbReference type="NCBIfam" id="TIGR01169">
    <property type="entry name" value="rplA_bact"/>
    <property type="match status" value="1"/>
</dbReference>
<dbReference type="PROSITE" id="PS01199">
    <property type="entry name" value="RIBOSOMAL_L1"/>
    <property type="match status" value="1"/>
</dbReference>
<evidence type="ECO:0000313" key="12">
    <source>
        <dbReference type="Proteomes" id="UP000176593"/>
    </source>
</evidence>
<dbReference type="InterPro" id="IPR002143">
    <property type="entry name" value="Ribosomal_uL1"/>
</dbReference>
<evidence type="ECO:0000256" key="4">
    <source>
        <dbReference type="ARBA" id="ARBA00022845"/>
    </source>
</evidence>
<dbReference type="CDD" id="cd00403">
    <property type="entry name" value="Ribosomal_L1"/>
    <property type="match status" value="1"/>
</dbReference>
<evidence type="ECO:0000256" key="10">
    <source>
        <dbReference type="RuleBase" id="RU000659"/>
    </source>
</evidence>
<evidence type="ECO:0000256" key="9">
    <source>
        <dbReference type="HAMAP-Rule" id="MF_01318"/>
    </source>
</evidence>
<dbReference type="PANTHER" id="PTHR36427:SF3">
    <property type="entry name" value="LARGE RIBOSOMAL SUBUNIT PROTEIN UL1M"/>
    <property type="match status" value="1"/>
</dbReference>
<keyword evidence="2 9" id="KW-0678">Repressor</keyword>
<evidence type="ECO:0000256" key="6">
    <source>
        <dbReference type="ARBA" id="ARBA00022980"/>
    </source>
</evidence>
<gene>
    <name evidence="9" type="primary">rplA</name>
    <name evidence="11" type="ORF">A3I41_03080</name>
</gene>
<dbReference type="GO" id="GO:0006412">
    <property type="term" value="P:translation"/>
    <property type="evidence" value="ECO:0007669"/>
    <property type="project" value="UniProtKB-UniRule"/>
</dbReference>
<dbReference type="FunFam" id="3.40.50.790:FF:000001">
    <property type="entry name" value="50S ribosomal protein L1"/>
    <property type="match status" value="1"/>
</dbReference>
<dbReference type="Proteomes" id="UP000176593">
    <property type="component" value="Unassembled WGS sequence"/>
</dbReference>
<dbReference type="PANTHER" id="PTHR36427">
    <property type="entry name" value="54S RIBOSOMAL PROTEIN L1, MITOCHONDRIAL"/>
    <property type="match status" value="1"/>
</dbReference>
<dbReference type="GO" id="GO:0019843">
    <property type="term" value="F:rRNA binding"/>
    <property type="evidence" value="ECO:0007669"/>
    <property type="project" value="UniProtKB-UniRule"/>
</dbReference>
<dbReference type="InterPro" id="IPR005878">
    <property type="entry name" value="Ribosom_uL1_bac-type"/>
</dbReference>
<organism evidence="11 12">
    <name type="scientific">Candidatus Uhrbacteria bacterium RIFCSPLOWO2_02_FULL_48_18</name>
    <dbReference type="NCBI Taxonomy" id="1802408"/>
    <lineage>
        <taxon>Bacteria</taxon>
        <taxon>Candidatus Uhriibacteriota</taxon>
    </lineage>
</organism>
<comment type="subunit">
    <text evidence="9">Part of the 50S ribosomal subunit.</text>
</comment>
<dbReference type="PIRSF" id="PIRSF002155">
    <property type="entry name" value="Ribosomal_L1"/>
    <property type="match status" value="1"/>
</dbReference>
<comment type="caution">
    <text evidence="11">The sequence shown here is derived from an EMBL/GenBank/DDBJ whole genome shotgun (WGS) entry which is preliminary data.</text>
</comment>
<dbReference type="Pfam" id="PF00687">
    <property type="entry name" value="Ribosomal_L1"/>
    <property type="match status" value="1"/>
</dbReference>
<comment type="similarity">
    <text evidence="1 9 10">Belongs to the universal ribosomal protein uL1 family.</text>
</comment>
<dbReference type="InterPro" id="IPR016095">
    <property type="entry name" value="Ribosomal_uL1_3-a/b-sand"/>
</dbReference>
<evidence type="ECO:0000256" key="7">
    <source>
        <dbReference type="ARBA" id="ARBA00023274"/>
    </source>
</evidence>
<dbReference type="SUPFAM" id="SSF56808">
    <property type="entry name" value="Ribosomal protein L1"/>
    <property type="match status" value="1"/>
</dbReference>
<keyword evidence="3 9" id="KW-0699">rRNA-binding</keyword>
<keyword evidence="4 9" id="KW-0810">Translation regulation</keyword>
<evidence type="ECO:0000256" key="3">
    <source>
        <dbReference type="ARBA" id="ARBA00022730"/>
    </source>
</evidence>
<keyword evidence="5 9" id="KW-0694">RNA-binding</keyword>
<reference evidence="11 12" key="1">
    <citation type="journal article" date="2016" name="Nat. Commun.">
        <title>Thousands of microbial genomes shed light on interconnected biogeochemical processes in an aquifer system.</title>
        <authorList>
            <person name="Anantharaman K."/>
            <person name="Brown C.T."/>
            <person name="Hug L.A."/>
            <person name="Sharon I."/>
            <person name="Castelle C.J."/>
            <person name="Probst A.J."/>
            <person name="Thomas B.C."/>
            <person name="Singh A."/>
            <person name="Wilkins M.J."/>
            <person name="Karaoz U."/>
            <person name="Brodie E.L."/>
            <person name="Williams K.H."/>
            <person name="Hubbard S.S."/>
            <person name="Banfield J.F."/>
        </authorList>
    </citation>
    <scope>NUCLEOTIDE SEQUENCE [LARGE SCALE GENOMIC DNA]</scope>
</reference>
<protein>
    <recommendedName>
        <fullName evidence="8 9">Large ribosomal subunit protein uL1</fullName>
    </recommendedName>
</protein>
<dbReference type="GO" id="GO:0000049">
    <property type="term" value="F:tRNA binding"/>
    <property type="evidence" value="ECO:0007669"/>
    <property type="project" value="UniProtKB-KW"/>
</dbReference>
<dbReference type="InterPro" id="IPR023673">
    <property type="entry name" value="Ribosomal_uL1_CS"/>
</dbReference>
<dbReference type="HAMAP" id="MF_01318_B">
    <property type="entry name" value="Ribosomal_uL1_B"/>
    <property type="match status" value="1"/>
</dbReference>
<name>A0A1F7V8S0_9BACT</name>
<dbReference type="EMBL" id="MGEQ01000003">
    <property type="protein sequence ID" value="OGL86913.1"/>
    <property type="molecule type" value="Genomic_DNA"/>
</dbReference>
<comment type="function">
    <text evidence="9">Binds directly to 23S rRNA. The L1 stalk is quite mobile in the ribosome, and is involved in E site tRNA release.</text>
</comment>
<dbReference type="Gene3D" id="3.30.190.20">
    <property type="match status" value="1"/>
</dbReference>
<keyword evidence="6 9" id="KW-0689">Ribosomal protein</keyword>
<evidence type="ECO:0000256" key="2">
    <source>
        <dbReference type="ARBA" id="ARBA00022491"/>
    </source>
</evidence>
<dbReference type="InterPro" id="IPR023674">
    <property type="entry name" value="Ribosomal_uL1-like"/>
</dbReference>